<protein>
    <submittedName>
        <fullName evidence="2">Nuclear transport factor 2 family protein</fullName>
    </submittedName>
</protein>
<proteinExistence type="predicted"/>
<keyword evidence="3" id="KW-1185">Reference proteome</keyword>
<dbReference type="KEGG" id="spzr:G5C33_14205"/>
<dbReference type="EMBL" id="CP049109">
    <property type="protein sequence ID" value="QIG80828.1"/>
    <property type="molecule type" value="Genomic_DNA"/>
</dbReference>
<dbReference type="Gene3D" id="3.10.450.50">
    <property type="match status" value="1"/>
</dbReference>
<accession>A0A6G6Y7Z0</accession>
<dbReference type="AlphaFoldDB" id="A0A6G6Y7Z0"/>
<dbReference type="InterPro" id="IPR037401">
    <property type="entry name" value="SnoaL-like"/>
</dbReference>
<organism evidence="2 3">
    <name type="scientific">Stakelama tenebrarum</name>
    <dbReference type="NCBI Taxonomy" id="2711215"/>
    <lineage>
        <taxon>Bacteria</taxon>
        <taxon>Pseudomonadati</taxon>
        <taxon>Pseudomonadota</taxon>
        <taxon>Alphaproteobacteria</taxon>
        <taxon>Sphingomonadales</taxon>
        <taxon>Sphingomonadaceae</taxon>
        <taxon>Stakelama</taxon>
    </lineage>
</organism>
<dbReference type="SUPFAM" id="SSF54427">
    <property type="entry name" value="NTF2-like"/>
    <property type="match status" value="1"/>
</dbReference>
<reference evidence="2 3" key="1">
    <citation type="submission" date="2020-02" db="EMBL/GenBank/DDBJ databases">
        <authorList>
            <person name="Zheng R.K."/>
            <person name="Sun C.M."/>
        </authorList>
    </citation>
    <scope>NUCLEOTIDE SEQUENCE [LARGE SCALE GENOMIC DNA]</scope>
    <source>
        <strain evidence="3">zrk23</strain>
    </source>
</reference>
<dbReference type="InterPro" id="IPR032710">
    <property type="entry name" value="NTF2-like_dom_sf"/>
</dbReference>
<name>A0A6G6Y7Z0_9SPHN</name>
<sequence>MSGAPDFADWLTLSNLKAAYCRLLDAKDWDGFAGLMTPDFALDVSASDGPVIAGRDAAVASIRGSIEAAKTVHQVHAPEIAIDGDAATGVWAMQDRLVWPNGRSLTGWGHYHERYVRTGEGWRIAESKLTRLHMDMVMPE</sequence>
<dbReference type="CDD" id="cd00531">
    <property type="entry name" value="NTF2_like"/>
    <property type="match status" value="1"/>
</dbReference>
<dbReference type="Pfam" id="PF13577">
    <property type="entry name" value="SnoaL_4"/>
    <property type="match status" value="1"/>
</dbReference>
<evidence type="ECO:0000313" key="3">
    <source>
        <dbReference type="Proteomes" id="UP000501568"/>
    </source>
</evidence>
<evidence type="ECO:0000313" key="2">
    <source>
        <dbReference type="EMBL" id="QIG80828.1"/>
    </source>
</evidence>
<dbReference type="RefSeq" id="WP_165327836.1">
    <property type="nucleotide sequence ID" value="NZ_CP049109.1"/>
</dbReference>
<gene>
    <name evidence="2" type="ORF">G5C33_14205</name>
</gene>
<dbReference type="Proteomes" id="UP000501568">
    <property type="component" value="Chromosome"/>
</dbReference>
<feature type="domain" description="SnoaL-like" evidence="1">
    <location>
        <begin position="13"/>
        <end position="126"/>
    </location>
</feature>
<evidence type="ECO:0000259" key="1">
    <source>
        <dbReference type="Pfam" id="PF13577"/>
    </source>
</evidence>